<accession>A7SXU7</accession>
<dbReference type="HOGENOM" id="CLU_246062_0_0_1"/>
<dbReference type="PANTHER" id="PTHR47018:SF3">
    <property type="entry name" value="MYCBP-ASSOCIATED PROTEIN"/>
    <property type="match status" value="1"/>
</dbReference>
<dbReference type="InterPro" id="IPR032707">
    <property type="entry name" value="MYCBPAP"/>
</dbReference>
<dbReference type="PANTHER" id="PTHR47018">
    <property type="entry name" value="CXC DOMAIN-CONTAINING PROTEIN-RELATED"/>
    <property type="match status" value="1"/>
</dbReference>
<feature type="compositionally biased region" description="Basic and acidic residues" evidence="1">
    <location>
        <begin position="1441"/>
        <end position="1465"/>
    </location>
</feature>
<keyword evidence="3" id="KW-1185">Reference proteome</keyword>
<dbReference type="Proteomes" id="UP000001593">
    <property type="component" value="Unassembled WGS sequence"/>
</dbReference>
<sequence>MSNKLSSKPSKRDRPKSTDKSKGKKQIAGTPEKAGSPVASAIAVQDEALSGSLNGKVISGDDVESLAINLDELKKTRPPKKPEVAKPSTKVVVRKARIKTDTGQSAGKSITVAKPAPLDFPLVSTPLTGSAGPVFDADGQVLTHSILGTWEDFYQEAMARGDIENLPPFSGSFVENTFTISDDRVFILLNVNASIHRQHAECYACLLQHAKEVRPFSDSPKKTKRSHPNHVWQTRINESNALNNWQQQMLQRKRQQNHLSALLQTSTDMLVMNQSEDYRKNQEQRHVIDRAIPSVDYGKGYRVGSEFWKQVEQIGNDETGITMTLTQTERGYPPPIEHISKPITIKNEMGIEWSSTHRKAAVHYPWQASGFLQERKEQLNSVMNEIDPHQPYMDELEVVGGRELPHQSKHAMSTVPEEEEPMAEQSPHLRDPLASYADVIPQPIFGPSLTIDGQTAQWTGSSTNGLGRVGVASRVTFEANTGERVVSLLHICNDGTTAIYFSWKRVPKANTLGTKLAGRTQRFYFDTNSGVILPGETLKFPFIFKSLNAGIFSENWELLTEPVLCGGGAIRVCLRGIAIEEDVYADARREIEKELAHREAIEAAARILQEILDGVRTPERSRSPVDAYITMHFQDEAVQSLKEIFVEVEPGAEWDLSVGGLQQSPTYRENLHSVSTTEAGQAIGKATEISGDEKLMIKLSTAIDTSDAHAIDIKYHNKRYTMNVTNVLRRRPNDKSSEVHKRALSLAQTTMSLTLTERQVRNTKSEVIHVARVMPQQLAIGIAVHQAIRSKDIINFLHGFGMSVEYNKILRVEAQIENNVLQRMQQNGGTYLSPDIILGRRVFFAADNVDFAGDTPDGKRNLHGTAMAIYQKTHPEDVTPELSSAIPVNSEDNSLLQETQSDPPETRLSVMGQDDASNDDVDYIHSSAIPFWSGYNSLIHETQPVTRIGSPPLIAAPAHEWSTLLTVLMQAQGITTNVMGPGQKTVISLDMGLYQPAKKLQMARNDLNDIILRPAFIAKQDAAMVKQIGECAKQLEDACLSGSMVEVRNADKKMEDKVKSLDVFLNYMRMVMEMLLFVRAVRTGDWKLHLTSLELLTKYFFAHDRLNYARMVPLYLPEMQMLEATDPAIYQEFMEGNWIVNKNPNVSFCAVGADNALEQINRSMKVSGGLVGITLNPTAQATRVKRQGGEVPIHYRITPSTLIAKLTMKKLLAHADTKKELAEFRKPSNMPHRMGRGLPMRYPDLCANTLFITGSFASKGKPKCWKVFCEASEEVLAAISNLRTSNYPSVQSQLAVEKLVCQIFLPQTEIVSVKALRWWLFKKKQERSERLPPTSAALKQAILRSHYQLLRIMVVEDDDTRDSLLQRLNQAIVSLSFPPPTPMKQAMYTATLQVLCEMVDNIVGQAVMIRSILGLPQRDMVEDISQEEVEKRTRKPTIQEPKPDSKKSERKDKKGKDKGADHERPTSTQRSKLSAKKSGRGTATPSSQPKSALSEAADRALTPASGDGLPVEKVDPVIEAKYREKLFIQAYGTIVETFTKLDMVLGDIRALETSEASE</sequence>
<feature type="compositionally biased region" description="Polar residues" evidence="1">
    <location>
        <begin position="892"/>
        <end position="903"/>
    </location>
</feature>
<feature type="compositionally biased region" description="Polar residues" evidence="1">
    <location>
        <begin position="1481"/>
        <end position="1491"/>
    </location>
</feature>
<dbReference type="Pfam" id="PF14646">
    <property type="entry name" value="MYCBPAP"/>
    <property type="match status" value="1"/>
</dbReference>
<feature type="region of interest" description="Disordered" evidence="1">
    <location>
        <begin position="892"/>
        <end position="914"/>
    </location>
</feature>
<dbReference type="eggNOG" id="ENOG502QT8X">
    <property type="taxonomic scope" value="Eukaryota"/>
</dbReference>
<evidence type="ECO:0000313" key="2">
    <source>
        <dbReference type="EMBL" id="EDO31470.1"/>
    </source>
</evidence>
<evidence type="ECO:0000313" key="3">
    <source>
        <dbReference type="Proteomes" id="UP000001593"/>
    </source>
</evidence>
<protein>
    <recommendedName>
        <fullName evidence="4">MYCBP-associated protein</fullName>
    </recommendedName>
</protein>
<gene>
    <name evidence="2" type="ORF">NEMVEDRAFT_v1g219214</name>
</gene>
<evidence type="ECO:0000256" key="1">
    <source>
        <dbReference type="SAM" id="MobiDB-lite"/>
    </source>
</evidence>
<dbReference type="InParanoid" id="A7SXU7"/>
<feature type="compositionally biased region" description="Basic and acidic residues" evidence="1">
    <location>
        <begin position="10"/>
        <end position="21"/>
    </location>
</feature>
<dbReference type="EMBL" id="DS469897">
    <property type="protein sequence ID" value="EDO31470.1"/>
    <property type="molecule type" value="Genomic_DNA"/>
</dbReference>
<feature type="region of interest" description="Disordered" evidence="1">
    <location>
        <begin position="1"/>
        <end position="39"/>
    </location>
</feature>
<name>A7SXU7_NEMVE</name>
<reference evidence="2 3" key="1">
    <citation type="journal article" date="2007" name="Science">
        <title>Sea anemone genome reveals ancestral eumetazoan gene repertoire and genomic organization.</title>
        <authorList>
            <person name="Putnam N.H."/>
            <person name="Srivastava M."/>
            <person name="Hellsten U."/>
            <person name="Dirks B."/>
            <person name="Chapman J."/>
            <person name="Salamov A."/>
            <person name="Terry A."/>
            <person name="Shapiro H."/>
            <person name="Lindquist E."/>
            <person name="Kapitonov V.V."/>
            <person name="Jurka J."/>
            <person name="Genikhovich G."/>
            <person name="Grigoriev I.V."/>
            <person name="Lucas S.M."/>
            <person name="Steele R.E."/>
            <person name="Finnerty J.R."/>
            <person name="Technau U."/>
            <person name="Martindale M.Q."/>
            <person name="Rokhsar D.S."/>
        </authorList>
    </citation>
    <scope>NUCLEOTIDE SEQUENCE [LARGE SCALE GENOMIC DNA]</scope>
    <source>
        <strain evidence="3">CH2 X CH6</strain>
    </source>
</reference>
<dbReference type="STRING" id="45351.A7SXU7"/>
<organism evidence="2 3">
    <name type="scientific">Nematostella vectensis</name>
    <name type="common">Starlet sea anemone</name>
    <dbReference type="NCBI Taxonomy" id="45351"/>
    <lineage>
        <taxon>Eukaryota</taxon>
        <taxon>Metazoa</taxon>
        <taxon>Cnidaria</taxon>
        <taxon>Anthozoa</taxon>
        <taxon>Hexacorallia</taxon>
        <taxon>Actiniaria</taxon>
        <taxon>Edwardsiidae</taxon>
        <taxon>Nematostella</taxon>
    </lineage>
</organism>
<evidence type="ECO:0008006" key="4">
    <source>
        <dbReference type="Google" id="ProtNLM"/>
    </source>
</evidence>
<feature type="region of interest" description="Disordered" evidence="1">
    <location>
        <begin position="1425"/>
        <end position="1511"/>
    </location>
</feature>
<proteinExistence type="predicted"/>